<feature type="transmembrane region" description="Helical" evidence="1">
    <location>
        <begin position="52"/>
        <end position="70"/>
    </location>
</feature>
<gene>
    <name evidence="2" type="ORF">DM02DRAFT_616958</name>
</gene>
<dbReference type="Proteomes" id="UP000244855">
    <property type="component" value="Unassembled WGS sequence"/>
</dbReference>
<dbReference type="EMBL" id="KZ805454">
    <property type="protein sequence ID" value="PVH96811.1"/>
    <property type="molecule type" value="Genomic_DNA"/>
</dbReference>
<accession>A0A2V1DFJ8</accession>
<evidence type="ECO:0000256" key="1">
    <source>
        <dbReference type="SAM" id="Phobius"/>
    </source>
</evidence>
<reference evidence="2 3" key="1">
    <citation type="journal article" date="2018" name="Sci. Rep.">
        <title>Comparative genomics provides insights into the lifestyle and reveals functional heterogeneity of dark septate endophytic fungi.</title>
        <authorList>
            <person name="Knapp D.G."/>
            <person name="Nemeth J.B."/>
            <person name="Barry K."/>
            <person name="Hainaut M."/>
            <person name="Henrissat B."/>
            <person name="Johnson J."/>
            <person name="Kuo A."/>
            <person name="Lim J.H.P."/>
            <person name="Lipzen A."/>
            <person name="Nolan M."/>
            <person name="Ohm R.A."/>
            <person name="Tamas L."/>
            <person name="Grigoriev I.V."/>
            <person name="Spatafora J.W."/>
            <person name="Nagy L.G."/>
            <person name="Kovacs G.M."/>
        </authorList>
    </citation>
    <scope>NUCLEOTIDE SEQUENCE [LARGE SCALE GENOMIC DNA]</scope>
    <source>
        <strain evidence="2 3">DSE2036</strain>
    </source>
</reference>
<proteinExistence type="predicted"/>
<keyword evidence="1" id="KW-0812">Transmembrane</keyword>
<organism evidence="2 3">
    <name type="scientific">Periconia macrospinosa</name>
    <dbReference type="NCBI Taxonomy" id="97972"/>
    <lineage>
        <taxon>Eukaryota</taxon>
        <taxon>Fungi</taxon>
        <taxon>Dikarya</taxon>
        <taxon>Ascomycota</taxon>
        <taxon>Pezizomycotina</taxon>
        <taxon>Dothideomycetes</taxon>
        <taxon>Pleosporomycetidae</taxon>
        <taxon>Pleosporales</taxon>
        <taxon>Massarineae</taxon>
        <taxon>Periconiaceae</taxon>
        <taxon>Periconia</taxon>
    </lineage>
</organism>
<sequence length="72" mass="7809">MSATIDDDNLQVPLSVTMINLQKDGKLLALAKTRLCDALQKCGRESSTLREFVPGLSFLTFGACILHGLVMV</sequence>
<protein>
    <submittedName>
        <fullName evidence="2">Uncharacterized protein</fullName>
    </submittedName>
</protein>
<keyword evidence="3" id="KW-1185">Reference proteome</keyword>
<evidence type="ECO:0000313" key="3">
    <source>
        <dbReference type="Proteomes" id="UP000244855"/>
    </source>
</evidence>
<keyword evidence="1" id="KW-0472">Membrane</keyword>
<dbReference type="AlphaFoldDB" id="A0A2V1DFJ8"/>
<name>A0A2V1DFJ8_9PLEO</name>
<evidence type="ECO:0000313" key="2">
    <source>
        <dbReference type="EMBL" id="PVH96811.1"/>
    </source>
</evidence>
<keyword evidence="1" id="KW-1133">Transmembrane helix</keyword>